<evidence type="ECO:0000256" key="7">
    <source>
        <dbReference type="ARBA" id="ARBA00023288"/>
    </source>
</evidence>
<feature type="domain" description="Spore germination GerAC-like C-terminal" evidence="8">
    <location>
        <begin position="215"/>
        <end position="378"/>
    </location>
</feature>
<dbReference type="GO" id="GO:0009847">
    <property type="term" value="P:spore germination"/>
    <property type="evidence" value="ECO:0007669"/>
    <property type="project" value="InterPro"/>
</dbReference>
<protein>
    <submittedName>
        <fullName evidence="10">Ger(X)C family spore germination protein</fullName>
    </submittedName>
</protein>
<evidence type="ECO:0000259" key="8">
    <source>
        <dbReference type="Pfam" id="PF05504"/>
    </source>
</evidence>
<feature type="domain" description="Spore germination protein N-terminal" evidence="9">
    <location>
        <begin position="27"/>
        <end position="195"/>
    </location>
</feature>
<dbReference type="Pfam" id="PF25198">
    <property type="entry name" value="Spore_GerAC_N"/>
    <property type="match status" value="1"/>
</dbReference>
<dbReference type="AlphaFoldDB" id="A0AAJ1Z3T3"/>
<dbReference type="PANTHER" id="PTHR35789">
    <property type="entry name" value="SPORE GERMINATION PROTEIN B3"/>
    <property type="match status" value="1"/>
</dbReference>
<keyword evidence="7" id="KW-0449">Lipoprotein</keyword>
<comment type="similarity">
    <text evidence="2">Belongs to the GerABKC lipoprotein family.</text>
</comment>
<proteinExistence type="inferred from homology"/>
<keyword evidence="6" id="KW-0564">Palmitate</keyword>
<evidence type="ECO:0000256" key="2">
    <source>
        <dbReference type="ARBA" id="ARBA00007886"/>
    </source>
</evidence>
<comment type="caution">
    <text evidence="10">The sequence shown here is derived from an EMBL/GenBank/DDBJ whole genome shotgun (WGS) entry which is preliminary data.</text>
</comment>
<dbReference type="InterPro" id="IPR057336">
    <property type="entry name" value="GerAC_N"/>
</dbReference>
<evidence type="ECO:0000256" key="4">
    <source>
        <dbReference type="ARBA" id="ARBA00022729"/>
    </source>
</evidence>
<dbReference type="EMBL" id="VLYX01000029">
    <property type="protein sequence ID" value="MDR4328291.1"/>
    <property type="molecule type" value="Genomic_DNA"/>
</dbReference>
<evidence type="ECO:0000256" key="3">
    <source>
        <dbReference type="ARBA" id="ARBA00022544"/>
    </source>
</evidence>
<dbReference type="Proteomes" id="UP001248134">
    <property type="component" value="Unassembled WGS sequence"/>
</dbReference>
<accession>A0AAJ1Z3T3</accession>
<keyword evidence="4" id="KW-0732">Signal</keyword>
<dbReference type="NCBIfam" id="TIGR02887">
    <property type="entry name" value="spore_ger_x_C"/>
    <property type="match status" value="1"/>
</dbReference>
<dbReference type="PROSITE" id="PS51257">
    <property type="entry name" value="PROKAR_LIPOPROTEIN"/>
    <property type="match status" value="1"/>
</dbReference>
<dbReference type="InterPro" id="IPR038501">
    <property type="entry name" value="Spore_GerAC_C_sf"/>
</dbReference>
<dbReference type="GO" id="GO:0016020">
    <property type="term" value="C:membrane"/>
    <property type="evidence" value="ECO:0007669"/>
    <property type="project" value="UniProtKB-SubCell"/>
</dbReference>
<dbReference type="RefSeq" id="WP_309440412.1">
    <property type="nucleotide sequence ID" value="NZ_VLYX01000029.1"/>
</dbReference>
<evidence type="ECO:0000256" key="1">
    <source>
        <dbReference type="ARBA" id="ARBA00004635"/>
    </source>
</evidence>
<organism evidence="10 11">
    <name type="scientific">Bacillus pseudomycoides</name>
    <dbReference type="NCBI Taxonomy" id="64104"/>
    <lineage>
        <taxon>Bacteria</taxon>
        <taxon>Bacillati</taxon>
        <taxon>Bacillota</taxon>
        <taxon>Bacilli</taxon>
        <taxon>Bacillales</taxon>
        <taxon>Bacillaceae</taxon>
        <taxon>Bacillus</taxon>
        <taxon>Bacillus cereus group</taxon>
    </lineage>
</organism>
<comment type="subcellular location">
    <subcellularLocation>
        <location evidence="1">Membrane</location>
        <topology evidence="1">Lipid-anchor</topology>
    </subcellularLocation>
</comment>
<sequence>MNSLRIRHMLFIPLIILLVLLSGCWSRIELNNRVFITAVFIDKAKGKGVEMTLMFPLTNRIPAQIGGSPSKIPYATVSATGLNMAEAYRFIQSDLPRQIAWEHNRVIVLGRDLAEAGVKPVLEFINRNPNAQLRTLIMVAPGKAKEISKLTPVVERFPNEVIRQLSRQKTIINSTVKDFLMAYEKGGDTICALLTIGKKKLLSEQGEKKIWVGADGAAIFKNGKMVGTINMQEMRGAQWIMDRIQNALITVPSPTDKKPISLLIDRSKTNIKPSLKGNHITFEIKTAAVGHLISSDSNLKVTDPKQFRNLERIFNSKIEGYIQDAMHKSRKLGADVFQLDSYLDWHEPQKWRKIKPNWHRIYKYEADIKIKVQTKIKHGAEKNPV</sequence>
<dbReference type="InterPro" id="IPR008844">
    <property type="entry name" value="Spore_GerAC-like"/>
</dbReference>
<keyword evidence="3" id="KW-0309">Germination</keyword>
<evidence type="ECO:0000259" key="9">
    <source>
        <dbReference type="Pfam" id="PF25198"/>
    </source>
</evidence>
<name>A0AAJ1Z3T3_9BACI</name>
<keyword evidence="5" id="KW-0472">Membrane</keyword>
<dbReference type="PANTHER" id="PTHR35789:SF1">
    <property type="entry name" value="SPORE GERMINATION PROTEIN B3"/>
    <property type="match status" value="1"/>
</dbReference>
<reference evidence="10" key="1">
    <citation type="submission" date="2019-07" db="EMBL/GenBank/DDBJ databases">
        <title>Phylogenomic Reclassification of ATCC Bacillus Strains and Various Taxa within the Genus Bacillus.</title>
        <authorList>
            <person name="Riojas M.A."/>
            <person name="Frank A.M."/>
            <person name="Fenn S.L."/>
            <person name="King S.P."/>
            <person name="Brower S.M."/>
            <person name="Hazbon M.H."/>
        </authorList>
    </citation>
    <scope>NUCLEOTIDE SEQUENCE</scope>
    <source>
        <strain evidence="10">NR-12239</strain>
    </source>
</reference>
<evidence type="ECO:0000256" key="5">
    <source>
        <dbReference type="ARBA" id="ARBA00023136"/>
    </source>
</evidence>
<evidence type="ECO:0000313" key="11">
    <source>
        <dbReference type="Proteomes" id="UP001248134"/>
    </source>
</evidence>
<dbReference type="InterPro" id="IPR046953">
    <property type="entry name" value="Spore_GerAC-like_C"/>
</dbReference>
<dbReference type="Pfam" id="PF05504">
    <property type="entry name" value="Spore_GerAC"/>
    <property type="match status" value="1"/>
</dbReference>
<dbReference type="Gene3D" id="3.30.300.210">
    <property type="entry name" value="Nutrient germinant receptor protein C, domain 3"/>
    <property type="match status" value="1"/>
</dbReference>
<gene>
    <name evidence="10" type="ORF">FOS08_20955</name>
</gene>
<evidence type="ECO:0000256" key="6">
    <source>
        <dbReference type="ARBA" id="ARBA00023139"/>
    </source>
</evidence>
<evidence type="ECO:0000313" key="10">
    <source>
        <dbReference type="EMBL" id="MDR4328291.1"/>
    </source>
</evidence>